<dbReference type="AlphaFoldDB" id="A0AAV3URM3"/>
<dbReference type="InterPro" id="IPR015424">
    <property type="entry name" value="PyrdxlP-dep_Trfase"/>
</dbReference>
<dbReference type="Gene3D" id="3.90.1150.10">
    <property type="entry name" value="Aspartate Aminotransferase, domain 1"/>
    <property type="match status" value="1"/>
</dbReference>
<dbReference type="Pfam" id="PF00202">
    <property type="entry name" value="Aminotran_3"/>
    <property type="match status" value="1"/>
</dbReference>
<comment type="caution">
    <text evidence="1">The sequence shown here is derived from an EMBL/GenBank/DDBJ whole genome shotgun (WGS) entry which is preliminary data.</text>
</comment>
<accession>A0AAV3URM3</accession>
<reference evidence="1 2" key="1">
    <citation type="journal article" date="2019" name="Int. J. Syst. Evol. Microbiol.">
        <title>The Global Catalogue of Microorganisms (GCM) 10K type strain sequencing project: providing services to taxonomists for standard genome sequencing and annotation.</title>
        <authorList>
            <consortium name="The Broad Institute Genomics Platform"/>
            <consortium name="The Broad Institute Genome Sequencing Center for Infectious Disease"/>
            <person name="Wu L."/>
            <person name="Ma J."/>
        </authorList>
    </citation>
    <scope>NUCLEOTIDE SEQUENCE [LARGE SCALE GENOMIC DNA]</scope>
    <source>
        <strain evidence="1 2">JCM 17504</strain>
    </source>
</reference>
<dbReference type="InterPro" id="IPR015422">
    <property type="entry name" value="PyrdxlP-dep_Trfase_small"/>
</dbReference>
<gene>
    <name evidence="1" type="ORF">GCM10025751_54880</name>
</gene>
<protein>
    <recommendedName>
        <fullName evidence="3">Aminotransferase class-III</fullName>
    </recommendedName>
</protein>
<name>A0AAV3URM3_9EURY</name>
<sequence>MGYPKRVPIAIDSAKGATIRDVDGNTYLDFFAGIGVLNVGHSNLYALEAVQNRPEKLVHSIDFPIEPGSNSSKTHRGH</sequence>
<dbReference type="GO" id="GO:0008483">
    <property type="term" value="F:transaminase activity"/>
    <property type="evidence" value="ECO:0007669"/>
    <property type="project" value="InterPro"/>
</dbReference>
<dbReference type="GO" id="GO:0030170">
    <property type="term" value="F:pyridoxal phosphate binding"/>
    <property type="evidence" value="ECO:0007669"/>
    <property type="project" value="InterPro"/>
</dbReference>
<keyword evidence="2" id="KW-1185">Reference proteome</keyword>
<dbReference type="EMBL" id="BAABKX010000030">
    <property type="protein sequence ID" value="GAA5064790.1"/>
    <property type="molecule type" value="Genomic_DNA"/>
</dbReference>
<dbReference type="Proteomes" id="UP001501729">
    <property type="component" value="Unassembled WGS sequence"/>
</dbReference>
<dbReference type="SUPFAM" id="SSF53383">
    <property type="entry name" value="PLP-dependent transferases"/>
    <property type="match status" value="1"/>
</dbReference>
<evidence type="ECO:0008006" key="3">
    <source>
        <dbReference type="Google" id="ProtNLM"/>
    </source>
</evidence>
<evidence type="ECO:0000313" key="2">
    <source>
        <dbReference type="Proteomes" id="UP001501729"/>
    </source>
</evidence>
<organism evidence="1 2">
    <name type="scientific">Haladaptatus pallidirubidus</name>
    <dbReference type="NCBI Taxonomy" id="1008152"/>
    <lineage>
        <taxon>Archaea</taxon>
        <taxon>Methanobacteriati</taxon>
        <taxon>Methanobacteriota</taxon>
        <taxon>Stenosarchaea group</taxon>
        <taxon>Halobacteria</taxon>
        <taxon>Halobacteriales</taxon>
        <taxon>Haladaptataceae</taxon>
        <taxon>Haladaptatus</taxon>
    </lineage>
</organism>
<dbReference type="InterPro" id="IPR005814">
    <property type="entry name" value="Aminotrans_3"/>
</dbReference>
<evidence type="ECO:0000313" key="1">
    <source>
        <dbReference type="EMBL" id="GAA5064790.1"/>
    </source>
</evidence>
<proteinExistence type="predicted"/>